<evidence type="ECO:0000313" key="2">
    <source>
        <dbReference type="Proteomes" id="UP001589595"/>
    </source>
</evidence>
<dbReference type="EMBL" id="JBHMAJ010000005">
    <property type="protein sequence ID" value="MFB9823724.1"/>
    <property type="molecule type" value="Genomic_DNA"/>
</dbReference>
<comment type="caution">
    <text evidence="1">The sequence shown here is derived from an EMBL/GenBank/DDBJ whole genome shotgun (WGS) entry which is preliminary data.</text>
</comment>
<sequence>MASGDLTYGQSVFLVLRELFSEYNQTDLGPGVITLSTIIYWGSSTLSAGLLKTSVRLAIVGLALGSFGYVYVSERPFGVDISWTPTHIVDGTRSPDKMSETRGNALIQQSSTLIHGEIQFSKFTNGFDFQVETSSELSAEFESIPRREHDYDPESNRLKCQNMSERSFPIKLEVYPRSTAREVGRYHSLQLVDVETESVLMDVDVIDVRG</sequence>
<dbReference type="RefSeq" id="WP_222923523.1">
    <property type="nucleotide sequence ID" value="NZ_CP082287.1"/>
</dbReference>
<protein>
    <submittedName>
        <fullName evidence="1">Uncharacterized protein</fullName>
    </submittedName>
</protein>
<name>A0ABD5MMU9_9EURY</name>
<dbReference type="AlphaFoldDB" id="A0ABD5MMU9"/>
<organism evidence="1 2">
    <name type="scientific">Halobaculum roseum</name>
    <dbReference type="NCBI Taxonomy" id="2175149"/>
    <lineage>
        <taxon>Archaea</taxon>
        <taxon>Methanobacteriati</taxon>
        <taxon>Methanobacteriota</taxon>
        <taxon>Stenosarchaea group</taxon>
        <taxon>Halobacteria</taxon>
        <taxon>Halobacteriales</taxon>
        <taxon>Haloferacaceae</taxon>
        <taxon>Halobaculum</taxon>
    </lineage>
</organism>
<proteinExistence type="predicted"/>
<dbReference type="GeneID" id="67212459"/>
<gene>
    <name evidence="1" type="ORF">ACFFOL_05960</name>
</gene>
<dbReference type="Proteomes" id="UP001589595">
    <property type="component" value="Unassembled WGS sequence"/>
</dbReference>
<keyword evidence="2" id="KW-1185">Reference proteome</keyword>
<evidence type="ECO:0000313" key="1">
    <source>
        <dbReference type="EMBL" id="MFB9823724.1"/>
    </source>
</evidence>
<accession>A0ABD5MMU9</accession>
<reference evidence="1" key="1">
    <citation type="submission" date="2024-09" db="EMBL/GenBank/DDBJ databases">
        <authorList>
            <person name="Sun Q."/>
        </authorList>
    </citation>
    <scope>NUCLEOTIDE SEQUENCE [LARGE SCALE GENOMIC DNA]</scope>
    <source>
        <strain evidence="1">JCM 31273</strain>
    </source>
</reference>